<gene>
    <name evidence="2" type="ORF">ATI53_10011</name>
</gene>
<dbReference type="InterPro" id="IPR027417">
    <property type="entry name" value="P-loop_NTPase"/>
</dbReference>
<dbReference type="InterPro" id="IPR045455">
    <property type="entry name" value="NrS-1_pol-like_helicase"/>
</dbReference>
<feature type="domain" description="NrS-1 polymerase-like helicase" evidence="1">
    <location>
        <begin position="180"/>
        <end position="290"/>
    </location>
</feature>
<comment type="caution">
    <text evidence="2">The sequence shown here is derived from an EMBL/GenBank/DDBJ whole genome shotgun (WGS) entry which is preliminary data.</text>
</comment>
<accession>A0A327YRU8</accession>
<organism evidence="2 3">
    <name type="scientific">Salipiger aestuarii</name>
    <dbReference type="NCBI Taxonomy" id="568098"/>
    <lineage>
        <taxon>Bacteria</taxon>
        <taxon>Pseudomonadati</taxon>
        <taxon>Pseudomonadota</taxon>
        <taxon>Alphaproteobacteria</taxon>
        <taxon>Rhodobacterales</taxon>
        <taxon>Roseobacteraceae</taxon>
        <taxon>Salipiger</taxon>
    </lineage>
</organism>
<dbReference type="RefSeq" id="WP_146609859.1">
    <property type="nucleotide sequence ID" value="NZ_LIQE01000076.1"/>
</dbReference>
<dbReference type="AlphaFoldDB" id="A0A327YRU8"/>
<name>A0A327YRU8_9RHOB</name>
<sequence>MEEVIEAMGNEDLGYPSMDPADPLGDTSAEMMATMGRRFAPIDLDGKFKIVRKPDLGSFHSELMSTVVIYGKYDFLDLHLDRQIKIGDEMVNPAQLFLETAKRKSGMGLIPPPLECPENYFNLYQGRKLQSKPGSWRTLRRFILKVICKRDRKKYRWLILWMAHMVQRPGEKPGTAIICRGEGGTGKGSFGQLLAKLAAPHFKQLEKQVHVVGQFAGEHLSKCILAVVNEAVFGKDPKVASELKALVDSTTIQAEVKGMSVVTLPSFLRLYIDSNAKVPLLIAGNGSERRYFVLETSTDHQRDDAYFTELHAAINGGKMAAVLDYLECYDPASAGFTWNDVRDAPATVERDARAEYSMSAPMRRLADVLADGAVTLMVDGQQETFETFEVGKCDKGDEGCLRVPQTAFKDYICSVGEKRNAEDSDVIAMFERLHPRVVVTDKRGRVGSLKDRSWWQFPADVIGAGCVKAA</sequence>
<keyword evidence="3" id="KW-1185">Reference proteome</keyword>
<protein>
    <recommendedName>
        <fullName evidence="1">NrS-1 polymerase-like helicase domain-containing protein</fullName>
    </recommendedName>
</protein>
<dbReference type="OrthoDB" id="8215052at2"/>
<dbReference type="Pfam" id="PF19263">
    <property type="entry name" value="DUF5906"/>
    <property type="match status" value="1"/>
</dbReference>
<dbReference type="Gene3D" id="3.40.50.300">
    <property type="entry name" value="P-loop containing nucleotide triphosphate hydrolases"/>
    <property type="match status" value="1"/>
</dbReference>
<proteinExistence type="predicted"/>
<dbReference type="EMBL" id="QLMG01000001">
    <property type="protein sequence ID" value="RAK23894.1"/>
    <property type="molecule type" value="Genomic_DNA"/>
</dbReference>
<evidence type="ECO:0000259" key="1">
    <source>
        <dbReference type="Pfam" id="PF19263"/>
    </source>
</evidence>
<dbReference type="Proteomes" id="UP000249165">
    <property type="component" value="Unassembled WGS sequence"/>
</dbReference>
<evidence type="ECO:0000313" key="2">
    <source>
        <dbReference type="EMBL" id="RAK23894.1"/>
    </source>
</evidence>
<evidence type="ECO:0000313" key="3">
    <source>
        <dbReference type="Proteomes" id="UP000249165"/>
    </source>
</evidence>
<reference evidence="2 3" key="1">
    <citation type="submission" date="2018-06" db="EMBL/GenBank/DDBJ databases">
        <title>Genomic Encyclopedia of Archaeal and Bacterial Type Strains, Phase II (KMG-II): from individual species to whole genera.</title>
        <authorList>
            <person name="Goeker M."/>
        </authorList>
    </citation>
    <scope>NUCLEOTIDE SEQUENCE [LARGE SCALE GENOMIC DNA]</scope>
    <source>
        <strain evidence="2 3">DSM 22011</strain>
    </source>
</reference>